<keyword evidence="3" id="KW-1185">Reference proteome</keyword>
<accession>A0ABS4QJ90</accession>
<keyword evidence="1" id="KW-0472">Membrane</keyword>
<evidence type="ECO:0000313" key="2">
    <source>
        <dbReference type="EMBL" id="MBP2191766.1"/>
    </source>
</evidence>
<gene>
    <name evidence="2" type="ORF">BJ987_004667</name>
</gene>
<proteinExistence type="predicted"/>
<dbReference type="Pfam" id="PF11335">
    <property type="entry name" value="DUF3137"/>
    <property type="match status" value="1"/>
</dbReference>
<evidence type="ECO:0008006" key="4">
    <source>
        <dbReference type="Google" id="ProtNLM"/>
    </source>
</evidence>
<feature type="transmembrane region" description="Helical" evidence="1">
    <location>
        <begin position="43"/>
        <end position="64"/>
    </location>
</feature>
<keyword evidence="1" id="KW-0812">Transmembrane</keyword>
<dbReference type="EMBL" id="JAGGMR010000001">
    <property type="protein sequence ID" value="MBP2191766.1"/>
    <property type="molecule type" value="Genomic_DNA"/>
</dbReference>
<feature type="transmembrane region" description="Helical" evidence="1">
    <location>
        <begin position="20"/>
        <end position="37"/>
    </location>
</feature>
<comment type="caution">
    <text evidence="2">The sequence shown here is derived from an EMBL/GenBank/DDBJ whole genome shotgun (WGS) entry which is preliminary data.</text>
</comment>
<protein>
    <recommendedName>
        <fullName evidence="4">DUF3137 domain-containing protein</fullName>
    </recommendedName>
</protein>
<dbReference type="Proteomes" id="UP001519325">
    <property type="component" value="Unassembled WGS sequence"/>
</dbReference>
<name>A0ABS4QJ90_9NOCA</name>
<evidence type="ECO:0000313" key="3">
    <source>
        <dbReference type="Proteomes" id="UP001519325"/>
    </source>
</evidence>
<reference evidence="2 3" key="1">
    <citation type="submission" date="2021-03" db="EMBL/GenBank/DDBJ databases">
        <title>Sequencing the genomes of 1000 actinobacteria strains.</title>
        <authorList>
            <person name="Klenk H.-P."/>
        </authorList>
    </citation>
    <scope>NUCLEOTIDE SEQUENCE [LARGE SCALE GENOMIC DNA]</scope>
    <source>
        <strain evidence="2 3">DSM 45516</strain>
    </source>
</reference>
<sequence>MSDDQHAGDPIWARPRFHTVLTFATFVVLVLAQGLWWRDHGEPFSWILLPATPFLAFLPAGVIVKSRRKRWTMRWAEQRGFTYHPDAGWAVPTWNFAPFDISRARRMRVRDAMQGTVGAYPARFFHLTWLNNNKINLSTHYRNVFVLELPTPLPRLTMGPNFDTTAGTQVEFESAEFNDKFAVYSSNPAFAHAVFTPRTIDRLIDLGRRVPAVRLTKFEIAEDRLVGVTTLGNRPREIGAVFDAMRVIADGIPRFVWSDHAVPPIDSERTVA</sequence>
<dbReference type="InterPro" id="IPR021484">
    <property type="entry name" value="DUF3137"/>
</dbReference>
<organism evidence="2 3">
    <name type="scientific">Nocardia goodfellowii</name>
    <dbReference type="NCBI Taxonomy" id="882446"/>
    <lineage>
        <taxon>Bacteria</taxon>
        <taxon>Bacillati</taxon>
        <taxon>Actinomycetota</taxon>
        <taxon>Actinomycetes</taxon>
        <taxon>Mycobacteriales</taxon>
        <taxon>Nocardiaceae</taxon>
        <taxon>Nocardia</taxon>
    </lineage>
</organism>
<keyword evidence="1" id="KW-1133">Transmembrane helix</keyword>
<evidence type="ECO:0000256" key="1">
    <source>
        <dbReference type="SAM" id="Phobius"/>
    </source>
</evidence>
<dbReference type="RefSeq" id="WP_209893895.1">
    <property type="nucleotide sequence ID" value="NZ_JAGGMR010000001.1"/>
</dbReference>